<sequence>MTTPSNVLATEPLANPGRRRTARTSTVVSWVMPAATVLLMAYFAVATSNFLTFDNLAAVLTQNAAVFIVAAAAAMLLMAGYADLSVGSMLALAGVSAGLAFTHHGVVAGLVVGLAVGLAVGTLNGLLIGVFEMSPIVVTLGGLAAWRALAQYLAPDSVFGFPDAVGDFAIGRFLGLSWIAWIAVVVCVVAVAVMALLPLGRHIQAIGVNARAAFLVGIRVKGTVLALYAVVGLAVGLAALLQVARLDSAPSGTLGVGFEVTVLTAVLLGGIPFTGGRGSMWRVLVGVWLIAVLKNGLTLLNYGPEVAGMVTGAVLVVAAALEAIAVAARRRG</sequence>
<protein>
    <submittedName>
        <fullName evidence="8">ABC transporter permease</fullName>
    </submittedName>
</protein>
<dbReference type="PANTHER" id="PTHR32196:SF72">
    <property type="entry name" value="RIBOSE IMPORT PERMEASE PROTEIN RBSC"/>
    <property type="match status" value="1"/>
</dbReference>
<keyword evidence="4 7" id="KW-1133">Transmembrane helix</keyword>
<evidence type="ECO:0000313" key="9">
    <source>
        <dbReference type="Proteomes" id="UP000449906"/>
    </source>
</evidence>
<feature type="transmembrane region" description="Helical" evidence="7">
    <location>
        <begin position="136"/>
        <end position="154"/>
    </location>
</feature>
<comment type="caution">
    <text evidence="8">The sequence shown here is derived from an EMBL/GenBank/DDBJ whole genome shotgun (WGS) entry which is preliminary data.</text>
</comment>
<feature type="transmembrane region" description="Helical" evidence="7">
    <location>
        <begin position="280"/>
        <end position="300"/>
    </location>
</feature>
<evidence type="ECO:0000256" key="5">
    <source>
        <dbReference type="ARBA" id="ARBA00023136"/>
    </source>
</evidence>
<reference evidence="8 9" key="1">
    <citation type="submission" date="2019-09" db="EMBL/GenBank/DDBJ databases">
        <title>Pimelobacter sp. isolated from Paulinella.</title>
        <authorList>
            <person name="Jeong S.E."/>
        </authorList>
    </citation>
    <scope>NUCLEOTIDE SEQUENCE [LARGE SCALE GENOMIC DNA]</scope>
    <source>
        <strain evidence="8 9">Pch-N</strain>
    </source>
</reference>
<name>A0A7J5DST3_NOCSI</name>
<dbReference type="Proteomes" id="UP000449906">
    <property type="component" value="Unassembled WGS sequence"/>
</dbReference>
<evidence type="ECO:0000256" key="7">
    <source>
        <dbReference type="SAM" id="Phobius"/>
    </source>
</evidence>
<organism evidence="8 9">
    <name type="scientific">Nocardioides simplex</name>
    <name type="common">Arthrobacter simplex</name>
    <dbReference type="NCBI Taxonomy" id="2045"/>
    <lineage>
        <taxon>Bacteria</taxon>
        <taxon>Bacillati</taxon>
        <taxon>Actinomycetota</taxon>
        <taxon>Actinomycetes</taxon>
        <taxon>Propionibacteriales</taxon>
        <taxon>Nocardioidaceae</taxon>
        <taxon>Pimelobacter</taxon>
    </lineage>
</organism>
<accession>A0A7J5DST3</accession>
<dbReference type="GO" id="GO:0005886">
    <property type="term" value="C:plasma membrane"/>
    <property type="evidence" value="ECO:0007669"/>
    <property type="project" value="UniProtKB-SubCell"/>
</dbReference>
<evidence type="ECO:0000313" key="8">
    <source>
        <dbReference type="EMBL" id="KAB2807851.1"/>
    </source>
</evidence>
<feature type="transmembrane region" description="Helical" evidence="7">
    <location>
        <begin position="220"/>
        <end position="241"/>
    </location>
</feature>
<dbReference type="GO" id="GO:0022857">
    <property type="term" value="F:transmembrane transporter activity"/>
    <property type="evidence" value="ECO:0007669"/>
    <property type="project" value="InterPro"/>
</dbReference>
<feature type="transmembrane region" description="Helical" evidence="7">
    <location>
        <begin position="57"/>
        <end position="77"/>
    </location>
</feature>
<feature type="region of interest" description="Disordered" evidence="6">
    <location>
        <begin position="1"/>
        <end position="20"/>
    </location>
</feature>
<dbReference type="InterPro" id="IPR001851">
    <property type="entry name" value="ABC_transp_permease"/>
</dbReference>
<dbReference type="Pfam" id="PF02653">
    <property type="entry name" value="BPD_transp_2"/>
    <property type="match status" value="1"/>
</dbReference>
<proteinExistence type="predicted"/>
<evidence type="ECO:0000256" key="1">
    <source>
        <dbReference type="ARBA" id="ARBA00004651"/>
    </source>
</evidence>
<feature type="transmembrane region" description="Helical" evidence="7">
    <location>
        <begin position="253"/>
        <end position="273"/>
    </location>
</feature>
<dbReference type="PANTHER" id="PTHR32196">
    <property type="entry name" value="ABC TRANSPORTER PERMEASE PROTEIN YPHD-RELATED-RELATED"/>
    <property type="match status" value="1"/>
</dbReference>
<evidence type="ECO:0000256" key="6">
    <source>
        <dbReference type="SAM" id="MobiDB-lite"/>
    </source>
</evidence>
<keyword evidence="2" id="KW-1003">Cell membrane</keyword>
<feature type="transmembrane region" description="Helical" evidence="7">
    <location>
        <begin position="107"/>
        <end position="129"/>
    </location>
</feature>
<keyword evidence="5 7" id="KW-0472">Membrane</keyword>
<evidence type="ECO:0000256" key="3">
    <source>
        <dbReference type="ARBA" id="ARBA00022692"/>
    </source>
</evidence>
<dbReference type="RefSeq" id="WP_151582332.1">
    <property type="nucleotide sequence ID" value="NZ_WBVM01000004.1"/>
</dbReference>
<gene>
    <name evidence="8" type="ORF">F9L07_24495</name>
</gene>
<feature type="transmembrane region" description="Helical" evidence="7">
    <location>
        <begin position="27"/>
        <end position="45"/>
    </location>
</feature>
<evidence type="ECO:0000256" key="2">
    <source>
        <dbReference type="ARBA" id="ARBA00022475"/>
    </source>
</evidence>
<keyword evidence="3 7" id="KW-0812">Transmembrane</keyword>
<dbReference type="AlphaFoldDB" id="A0A7J5DST3"/>
<comment type="subcellular location">
    <subcellularLocation>
        <location evidence="1">Cell membrane</location>
        <topology evidence="1">Multi-pass membrane protein</topology>
    </subcellularLocation>
</comment>
<feature type="transmembrane region" description="Helical" evidence="7">
    <location>
        <begin position="306"/>
        <end position="328"/>
    </location>
</feature>
<feature type="transmembrane region" description="Helical" evidence="7">
    <location>
        <begin position="174"/>
        <end position="199"/>
    </location>
</feature>
<dbReference type="CDD" id="cd06579">
    <property type="entry name" value="TM_PBP1_transp_AraH_like"/>
    <property type="match status" value="1"/>
</dbReference>
<dbReference type="EMBL" id="WBVM01000004">
    <property type="protein sequence ID" value="KAB2807851.1"/>
    <property type="molecule type" value="Genomic_DNA"/>
</dbReference>
<evidence type="ECO:0000256" key="4">
    <source>
        <dbReference type="ARBA" id="ARBA00022989"/>
    </source>
</evidence>